<name>A0A6S7FPC9_PARCT</name>
<dbReference type="AlphaFoldDB" id="A0A6S7FPC9"/>
<dbReference type="PANTHER" id="PTHR23049">
    <property type="entry name" value="MYOSIN REGULATORY LIGHT CHAIN 2"/>
    <property type="match status" value="1"/>
</dbReference>
<dbReference type="Proteomes" id="UP001152795">
    <property type="component" value="Unassembled WGS sequence"/>
</dbReference>
<keyword evidence="2" id="KW-0106">Calcium</keyword>
<evidence type="ECO:0000256" key="1">
    <source>
        <dbReference type="ARBA" id="ARBA00022737"/>
    </source>
</evidence>
<organism evidence="3 4">
    <name type="scientific">Paramuricea clavata</name>
    <name type="common">Red gorgonian</name>
    <name type="synonym">Violescent sea-whip</name>
    <dbReference type="NCBI Taxonomy" id="317549"/>
    <lineage>
        <taxon>Eukaryota</taxon>
        <taxon>Metazoa</taxon>
        <taxon>Cnidaria</taxon>
        <taxon>Anthozoa</taxon>
        <taxon>Octocorallia</taxon>
        <taxon>Malacalcyonacea</taxon>
        <taxon>Plexauridae</taxon>
        <taxon>Paramuricea</taxon>
    </lineage>
</organism>
<dbReference type="SMART" id="SM00054">
    <property type="entry name" value="EFh"/>
    <property type="match status" value="3"/>
</dbReference>
<dbReference type="PROSITE" id="PS00018">
    <property type="entry name" value="EF_HAND_1"/>
    <property type="match status" value="1"/>
</dbReference>
<dbReference type="CDD" id="cd00051">
    <property type="entry name" value="EFh"/>
    <property type="match status" value="1"/>
</dbReference>
<evidence type="ECO:0000313" key="4">
    <source>
        <dbReference type="Proteomes" id="UP001152795"/>
    </source>
</evidence>
<evidence type="ECO:0000313" key="3">
    <source>
        <dbReference type="EMBL" id="CAB3979437.1"/>
    </source>
</evidence>
<protein>
    <submittedName>
        <fullName evidence="3">EF-hand calcium-binding domain-containing 11-like</fullName>
    </submittedName>
</protein>
<accession>A0A6S7FPC9</accession>
<sequence>MAVCRGARDEEQHISEVFSHVDHGRKGYLTRDELKLAIVELFGYKPSKYEVNEILAKESNISTGISREFFTDIMKSKLSSQDPNDEIRQLFIACDKRCRGFITFEDAKSIFKQTAPFVKHFDLQRMFEEVDRDNDGRVSYRDFEYMMKFTTQ</sequence>
<proteinExistence type="predicted"/>
<evidence type="ECO:0000256" key="2">
    <source>
        <dbReference type="ARBA" id="ARBA00022837"/>
    </source>
</evidence>
<dbReference type="GO" id="GO:0005509">
    <property type="term" value="F:calcium ion binding"/>
    <property type="evidence" value="ECO:0007669"/>
    <property type="project" value="InterPro"/>
</dbReference>
<comment type="caution">
    <text evidence="3">The sequence shown here is derived from an EMBL/GenBank/DDBJ whole genome shotgun (WGS) entry which is preliminary data.</text>
</comment>
<dbReference type="PROSITE" id="PS50222">
    <property type="entry name" value="EF_HAND_2"/>
    <property type="match status" value="3"/>
</dbReference>
<dbReference type="SUPFAM" id="SSF47473">
    <property type="entry name" value="EF-hand"/>
    <property type="match status" value="1"/>
</dbReference>
<dbReference type="Gene3D" id="1.10.238.10">
    <property type="entry name" value="EF-hand"/>
    <property type="match status" value="1"/>
</dbReference>
<dbReference type="OrthoDB" id="26525at2759"/>
<dbReference type="EMBL" id="CACRXK020000198">
    <property type="protein sequence ID" value="CAB3979437.1"/>
    <property type="molecule type" value="Genomic_DNA"/>
</dbReference>
<keyword evidence="1" id="KW-0677">Repeat</keyword>
<reference evidence="3" key="1">
    <citation type="submission" date="2020-04" db="EMBL/GenBank/DDBJ databases">
        <authorList>
            <person name="Alioto T."/>
            <person name="Alioto T."/>
            <person name="Gomez Garrido J."/>
        </authorList>
    </citation>
    <scope>NUCLEOTIDE SEQUENCE</scope>
    <source>
        <strain evidence="3">A484AB</strain>
    </source>
</reference>
<gene>
    <name evidence="3" type="ORF">PACLA_8A056108</name>
</gene>
<dbReference type="Pfam" id="PF13499">
    <property type="entry name" value="EF-hand_7"/>
    <property type="match status" value="1"/>
</dbReference>
<dbReference type="InterPro" id="IPR050403">
    <property type="entry name" value="Myosin_RLC"/>
</dbReference>
<dbReference type="InterPro" id="IPR018247">
    <property type="entry name" value="EF_Hand_1_Ca_BS"/>
</dbReference>
<dbReference type="InterPro" id="IPR002048">
    <property type="entry name" value="EF_hand_dom"/>
</dbReference>
<keyword evidence="4" id="KW-1185">Reference proteome</keyword>
<dbReference type="FunFam" id="1.10.238.10:FF:000003">
    <property type="entry name" value="Calmodulin A"/>
    <property type="match status" value="1"/>
</dbReference>
<dbReference type="InterPro" id="IPR011992">
    <property type="entry name" value="EF-hand-dom_pair"/>
</dbReference>